<proteinExistence type="predicted"/>
<dbReference type="PROSITE" id="PS50932">
    <property type="entry name" value="HTH_LACI_2"/>
    <property type="match status" value="1"/>
</dbReference>
<evidence type="ECO:0000313" key="6">
    <source>
        <dbReference type="EMBL" id="KAF1688651.1"/>
    </source>
</evidence>
<dbReference type="Pfam" id="PF13377">
    <property type="entry name" value="Peripla_BP_3"/>
    <property type="match status" value="1"/>
</dbReference>
<dbReference type="SUPFAM" id="SSF53822">
    <property type="entry name" value="Periplasmic binding protein-like I"/>
    <property type="match status" value="1"/>
</dbReference>
<dbReference type="AlphaFoldDB" id="A0A921P1M6"/>
<dbReference type="Pfam" id="PF00356">
    <property type="entry name" value="LacI"/>
    <property type="match status" value="1"/>
</dbReference>
<evidence type="ECO:0000259" key="5">
    <source>
        <dbReference type="PROSITE" id="PS50932"/>
    </source>
</evidence>
<evidence type="ECO:0000256" key="2">
    <source>
        <dbReference type="ARBA" id="ARBA00023125"/>
    </source>
</evidence>
<dbReference type="GO" id="GO:0003700">
    <property type="term" value="F:DNA-binding transcription factor activity"/>
    <property type="evidence" value="ECO:0007669"/>
    <property type="project" value="TreeGrafter"/>
</dbReference>
<name>A0A921P1M6_9GAMM</name>
<dbReference type="OrthoDB" id="5756154at2"/>
<dbReference type="InterPro" id="IPR010982">
    <property type="entry name" value="Lambda_DNA-bd_dom_sf"/>
</dbReference>
<protein>
    <submittedName>
        <fullName evidence="6">LacI family transcriptional regulator</fullName>
    </submittedName>
</protein>
<dbReference type="EMBL" id="PDWK01000041">
    <property type="protein sequence ID" value="KAF1688651.1"/>
    <property type="molecule type" value="Genomic_DNA"/>
</dbReference>
<keyword evidence="7" id="KW-1185">Reference proteome</keyword>
<dbReference type="CDD" id="cd01545">
    <property type="entry name" value="PBP1_SalR"/>
    <property type="match status" value="1"/>
</dbReference>
<keyword evidence="3" id="KW-0804">Transcription</keyword>
<dbReference type="Proteomes" id="UP000717981">
    <property type="component" value="Unassembled WGS sequence"/>
</dbReference>
<feature type="domain" description="HTH lacI-type" evidence="5">
    <location>
        <begin position="39"/>
        <end position="93"/>
    </location>
</feature>
<dbReference type="CDD" id="cd01392">
    <property type="entry name" value="HTH_LacI"/>
    <property type="match status" value="1"/>
</dbReference>
<feature type="region of interest" description="Disordered" evidence="4">
    <location>
        <begin position="1"/>
        <end position="35"/>
    </location>
</feature>
<comment type="caution">
    <text evidence="6">The sequence shown here is derived from an EMBL/GenBank/DDBJ whole genome shotgun (WGS) entry which is preliminary data.</text>
</comment>
<dbReference type="InterPro" id="IPR000843">
    <property type="entry name" value="HTH_LacI"/>
</dbReference>
<evidence type="ECO:0000256" key="3">
    <source>
        <dbReference type="ARBA" id="ARBA00023163"/>
    </source>
</evidence>
<dbReference type="Gene3D" id="1.10.260.40">
    <property type="entry name" value="lambda repressor-like DNA-binding domains"/>
    <property type="match status" value="1"/>
</dbReference>
<dbReference type="GO" id="GO:0000976">
    <property type="term" value="F:transcription cis-regulatory region binding"/>
    <property type="evidence" value="ECO:0007669"/>
    <property type="project" value="TreeGrafter"/>
</dbReference>
<evidence type="ECO:0000256" key="1">
    <source>
        <dbReference type="ARBA" id="ARBA00023015"/>
    </source>
</evidence>
<reference evidence="6" key="1">
    <citation type="submission" date="2017-10" db="EMBL/GenBank/DDBJ databases">
        <title>Whole genome sequencing of members of genus Pseudoxanthomonas.</title>
        <authorList>
            <person name="Kumar S."/>
            <person name="Bansal K."/>
            <person name="Kaur A."/>
            <person name="Patil P."/>
            <person name="Sharma S."/>
            <person name="Patil P.B."/>
        </authorList>
    </citation>
    <scope>NUCLEOTIDE SEQUENCE</scope>
    <source>
        <strain evidence="6">DSM 22914</strain>
    </source>
</reference>
<dbReference type="PANTHER" id="PTHR30146:SF153">
    <property type="entry name" value="LACTOSE OPERON REPRESSOR"/>
    <property type="match status" value="1"/>
</dbReference>
<keyword evidence="1" id="KW-0805">Transcription regulation</keyword>
<evidence type="ECO:0000256" key="4">
    <source>
        <dbReference type="SAM" id="MobiDB-lite"/>
    </source>
</evidence>
<gene>
    <name evidence="6" type="ORF">CR938_09090</name>
</gene>
<dbReference type="Gene3D" id="3.40.50.2300">
    <property type="match status" value="2"/>
</dbReference>
<sequence length="376" mass="40021">MPIAAKIRPSGELPGRRPAPEEAALGTTSKPARRKGRAITIHEVAALAQVSPMTVSRVINGNANVREATREKVMRAVEQLGYTPNLAARSLAAAQGTRIALIYTNPSGAYLSEFLVGALRGAARTATQLVVDTWDGLGADGERAAARALAKNVSGVILPPPLCESRGVIAELTSAGVPVVALASARSSEEISNVRIDDFRAAREMTAYLIAHGHTRIGFIKGHPNQTASARRHEGFQAALQEAGIAPDPGLVQQGYFTYRSGLEAAEKLLSRRKPPTAIFASNDDMAAAVISVAHRRGLDVPRDLSVVGYDDTSAATTVWPELTTIRQPIAAMADSAVDILLRSIRRKDRDIHMVVDHVVAHELVERASVAAPPKD</sequence>
<accession>A0A921P1M6</accession>
<dbReference type="PROSITE" id="PS00356">
    <property type="entry name" value="HTH_LACI_1"/>
    <property type="match status" value="1"/>
</dbReference>
<keyword evidence="2" id="KW-0238">DNA-binding</keyword>
<dbReference type="SUPFAM" id="SSF47413">
    <property type="entry name" value="lambda repressor-like DNA-binding domains"/>
    <property type="match status" value="1"/>
</dbReference>
<dbReference type="PANTHER" id="PTHR30146">
    <property type="entry name" value="LACI-RELATED TRANSCRIPTIONAL REPRESSOR"/>
    <property type="match status" value="1"/>
</dbReference>
<dbReference type="InterPro" id="IPR028082">
    <property type="entry name" value="Peripla_BP_I"/>
</dbReference>
<evidence type="ECO:0000313" key="7">
    <source>
        <dbReference type="Proteomes" id="UP000717981"/>
    </source>
</evidence>
<organism evidence="6 7">
    <name type="scientific">Pseudoxanthomonas taiwanensis</name>
    <dbReference type="NCBI Taxonomy" id="176598"/>
    <lineage>
        <taxon>Bacteria</taxon>
        <taxon>Pseudomonadati</taxon>
        <taxon>Pseudomonadota</taxon>
        <taxon>Gammaproteobacteria</taxon>
        <taxon>Lysobacterales</taxon>
        <taxon>Lysobacteraceae</taxon>
        <taxon>Pseudoxanthomonas</taxon>
    </lineage>
</organism>
<dbReference type="InterPro" id="IPR046335">
    <property type="entry name" value="LacI/GalR-like_sensor"/>
</dbReference>
<dbReference type="SMART" id="SM00354">
    <property type="entry name" value="HTH_LACI"/>
    <property type="match status" value="1"/>
</dbReference>